<comment type="caution">
    <text evidence="2">The sequence shown here is derived from an EMBL/GenBank/DDBJ whole genome shotgun (WGS) entry which is preliminary data.</text>
</comment>
<evidence type="ECO:0000256" key="1">
    <source>
        <dbReference type="SAM" id="SignalP"/>
    </source>
</evidence>
<gene>
    <name evidence="2" type="ORF">U4I38_20055</name>
</gene>
<dbReference type="EMBL" id="JAXRVB010000038">
    <property type="protein sequence ID" value="MDZ5766768.1"/>
    <property type="molecule type" value="Genomic_DNA"/>
</dbReference>
<protein>
    <submittedName>
        <fullName evidence="2">Uncharacterized protein</fullName>
    </submittedName>
</protein>
<evidence type="ECO:0000313" key="3">
    <source>
        <dbReference type="Proteomes" id="UP001288387"/>
    </source>
</evidence>
<proteinExistence type="predicted"/>
<feature type="chain" id="PRO_5042604874" evidence="1">
    <location>
        <begin position="18"/>
        <end position="148"/>
    </location>
</feature>
<dbReference type="Proteomes" id="UP001288387">
    <property type="component" value="Unassembled WGS sequence"/>
</dbReference>
<evidence type="ECO:0000313" key="2">
    <source>
        <dbReference type="EMBL" id="MDZ5766768.1"/>
    </source>
</evidence>
<keyword evidence="1" id="KW-0732">Signal</keyword>
<sequence length="148" mass="16171">MGFSLLLSLCCLPAAMASPPEQLDFPVLARGESAPVRLRLAPHVGGVALYSIHMRRLDDSDPSGYQISGYRVTGVQCPEGFLFNLYPENQGAVCYRMEETPHAGGEMVVQVVNVDAPDGPTVWEEGLGFVDWHGPAQKTAWHFFAVRP</sequence>
<reference evidence="2" key="1">
    <citation type="submission" date="2023-12" db="EMBL/GenBank/DDBJ databases">
        <title>'Antibacterial potential of Stenotrophomonas maltophilia cystic fibrosis isolates' (manuscript under preparation).</title>
        <authorList>
            <person name="Crisan C.V."/>
            <person name="Pettis M."/>
            <person name="Goldberg J.B."/>
        </authorList>
    </citation>
    <scope>NUCLEOTIDE SEQUENCE</scope>
    <source>
        <strain evidence="2">CCV129</strain>
    </source>
</reference>
<name>A0AAJ2WN76_STEMA</name>
<organism evidence="2 3">
    <name type="scientific">Stenotrophomonas maltophilia</name>
    <name type="common">Pseudomonas maltophilia</name>
    <name type="synonym">Xanthomonas maltophilia</name>
    <dbReference type="NCBI Taxonomy" id="40324"/>
    <lineage>
        <taxon>Bacteria</taxon>
        <taxon>Pseudomonadati</taxon>
        <taxon>Pseudomonadota</taxon>
        <taxon>Gammaproteobacteria</taxon>
        <taxon>Lysobacterales</taxon>
        <taxon>Lysobacteraceae</taxon>
        <taxon>Stenotrophomonas</taxon>
        <taxon>Stenotrophomonas maltophilia group</taxon>
    </lineage>
</organism>
<accession>A0AAJ2WN76</accession>
<dbReference type="RefSeq" id="WP_239503832.1">
    <property type="nucleotide sequence ID" value="NZ_JAKJQX010000036.1"/>
</dbReference>
<feature type="signal peptide" evidence="1">
    <location>
        <begin position="1"/>
        <end position="17"/>
    </location>
</feature>
<dbReference type="AlphaFoldDB" id="A0AAJ2WN76"/>